<dbReference type="Pfam" id="PF15247">
    <property type="entry name" value="SLBP_RNA_bind"/>
    <property type="match status" value="1"/>
</dbReference>
<dbReference type="GO" id="GO:0005737">
    <property type="term" value="C:cytoplasm"/>
    <property type="evidence" value="ECO:0007669"/>
    <property type="project" value="TreeGrafter"/>
</dbReference>
<evidence type="ECO:0000259" key="4">
    <source>
        <dbReference type="Pfam" id="PF15247"/>
    </source>
</evidence>
<dbReference type="InterPro" id="IPR026502">
    <property type="entry name" value="SLBP1/SLBP2"/>
</dbReference>
<dbReference type="OrthoDB" id="265795at2759"/>
<dbReference type="GO" id="GO:0051028">
    <property type="term" value="P:mRNA transport"/>
    <property type="evidence" value="ECO:0007669"/>
    <property type="project" value="TreeGrafter"/>
</dbReference>
<feature type="region of interest" description="Disordered" evidence="3">
    <location>
        <begin position="178"/>
        <end position="200"/>
    </location>
</feature>
<dbReference type="Gene3D" id="1.10.8.1120">
    <property type="entry name" value="Histone RNA hairpin-binding protein RNA-binding domain"/>
    <property type="match status" value="1"/>
</dbReference>
<keyword evidence="6" id="KW-1185">Reference proteome</keyword>
<dbReference type="AlphaFoldDB" id="A0A9W6C0W6"/>
<evidence type="ECO:0000256" key="2">
    <source>
        <dbReference type="ARBA" id="ARBA00022884"/>
    </source>
</evidence>
<keyword evidence="2" id="KW-0694">RNA-binding</keyword>
<feature type="region of interest" description="Disordered" evidence="3">
    <location>
        <begin position="1"/>
        <end position="77"/>
    </location>
</feature>
<protein>
    <submittedName>
        <fullName evidence="5">Protein tanc2</fullName>
    </submittedName>
</protein>
<proteinExistence type="inferred from homology"/>
<dbReference type="GO" id="GO:0003729">
    <property type="term" value="F:mRNA binding"/>
    <property type="evidence" value="ECO:0007669"/>
    <property type="project" value="InterPro"/>
</dbReference>
<dbReference type="FunFam" id="1.10.8.1120:FF:000001">
    <property type="entry name" value="Histone RNA hairpin-binding protein-like"/>
    <property type="match status" value="1"/>
</dbReference>
<dbReference type="PANTHER" id="PTHR17408:SF0">
    <property type="entry name" value="HISTONE RNA HAIRPIN-BINDING PROTEIN"/>
    <property type="match status" value="1"/>
</dbReference>
<comment type="similarity">
    <text evidence="1">Belongs to the SLBP family.</text>
</comment>
<feature type="domain" description="Histone RNA hairpin-binding protein RNA-binding" evidence="4">
    <location>
        <begin position="70"/>
        <end position="142"/>
    </location>
</feature>
<feature type="compositionally biased region" description="Low complexity" evidence="3">
    <location>
        <begin position="289"/>
        <end position="314"/>
    </location>
</feature>
<dbReference type="GO" id="GO:0071204">
    <property type="term" value="C:histone pre-mRNA 3'end processing complex"/>
    <property type="evidence" value="ECO:0007669"/>
    <property type="project" value="TreeGrafter"/>
</dbReference>
<evidence type="ECO:0000256" key="1">
    <source>
        <dbReference type="ARBA" id="ARBA00006151"/>
    </source>
</evidence>
<gene>
    <name evidence="5" type="primary">PLEST010849</name>
    <name evidence="5" type="ORF">PLESTB_001810600</name>
</gene>
<dbReference type="InterPro" id="IPR038294">
    <property type="entry name" value="SLBP_RNA_bind_sf"/>
</dbReference>
<dbReference type="GO" id="GO:0006398">
    <property type="term" value="P:mRNA 3'-end processing by stem-loop binding and cleavage"/>
    <property type="evidence" value="ECO:0007669"/>
    <property type="project" value="TreeGrafter"/>
</dbReference>
<name>A0A9W6C0W6_9CHLO</name>
<evidence type="ECO:0000256" key="3">
    <source>
        <dbReference type="SAM" id="MobiDB-lite"/>
    </source>
</evidence>
<dbReference type="PANTHER" id="PTHR17408">
    <property type="entry name" value="HISTONE RNA HAIRPIN-BINDING PROTEIN"/>
    <property type="match status" value="1"/>
</dbReference>
<sequence>MDMSGRPRGRAVADHSAEFVVEDVIPVPRLPRDTKDANARLPRLHKPPKSNASQSSGNGALPKQPIAGLDPHRLGQRQKQVDYGKNTIGYQRYLQQVPKDKRRRKGEQWLDPVTPDINQNISKRCFDGQIKVWRRALHKYDDHGEEDDQQVQALSFAERTRQRILYKYDASAEDVTAVSAVPSSPTNSSRSRGSLDGYIEPQFADGGRKRCFQRAFDHAANGNPHPSKLITSPAGPKPFVPQSAPPATAADAEPAPSPASRLGRLPPSRAGSRAGAGILPRGAGASLSAGAHQAPQTAPPAAAARVRVTAGSTADDPDLAARSELGAAAGEDLFREWEDDDYAGLEPLADEELDQVCL</sequence>
<feature type="compositionally biased region" description="Low complexity" evidence="3">
    <location>
        <begin position="178"/>
        <end position="194"/>
    </location>
</feature>
<evidence type="ECO:0000313" key="5">
    <source>
        <dbReference type="EMBL" id="GLC61853.1"/>
    </source>
</evidence>
<comment type="caution">
    <text evidence="5">The sequence shown here is derived from an EMBL/GenBank/DDBJ whole genome shotgun (WGS) entry which is preliminary data.</text>
</comment>
<dbReference type="GO" id="GO:0071207">
    <property type="term" value="F:histone pre-mRNA stem-loop binding"/>
    <property type="evidence" value="ECO:0007669"/>
    <property type="project" value="TreeGrafter"/>
</dbReference>
<evidence type="ECO:0000313" key="6">
    <source>
        <dbReference type="Proteomes" id="UP001165080"/>
    </source>
</evidence>
<reference evidence="5 6" key="1">
    <citation type="journal article" date="2023" name="Commun. Biol.">
        <title>Reorganization of the ancestral sex-determining regions during the evolution of trioecy in Pleodorina starrii.</title>
        <authorList>
            <person name="Takahashi K."/>
            <person name="Suzuki S."/>
            <person name="Kawai-Toyooka H."/>
            <person name="Yamamoto K."/>
            <person name="Hamaji T."/>
            <person name="Ootsuki R."/>
            <person name="Yamaguchi H."/>
            <person name="Kawachi M."/>
            <person name="Higashiyama T."/>
            <person name="Nozaki H."/>
        </authorList>
    </citation>
    <scope>NUCLEOTIDE SEQUENCE [LARGE SCALE GENOMIC DNA]</scope>
    <source>
        <strain evidence="5 6">NIES-4479</strain>
    </source>
</reference>
<feature type="region of interest" description="Disordered" evidence="3">
    <location>
        <begin position="218"/>
        <end position="319"/>
    </location>
</feature>
<accession>A0A9W6C0W6</accession>
<feature type="compositionally biased region" description="Low complexity" evidence="3">
    <location>
        <begin position="241"/>
        <end position="260"/>
    </location>
</feature>
<dbReference type="EMBL" id="BRXU01000053">
    <property type="protein sequence ID" value="GLC61853.1"/>
    <property type="molecule type" value="Genomic_DNA"/>
</dbReference>
<dbReference type="InterPro" id="IPR029344">
    <property type="entry name" value="SLBP_RNA_bind"/>
</dbReference>
<dbReference type="Proteomes" id="UP001165080">
    <property type="component" value="Unassembled WGS sequence"/>
</dbReference>
<organism evidence="5 6">
    <name type="scientific">Pleodorina starrii</name>
    <dbReference type="NCBI Taxonomy" id="330485"/>
    <lineage>
        <taxon>Eukaryota</taxon>
        <taxon>Viridiplantae</taxon>
        <taxon>Chlorophyta</taxon>
        <taxon>core chlorophytes</taxon>
        <taxon>Chlorophyceae</taxon>
        <taxon>CS clade</taxon>
        <taxon>Chlamydomonadales</taxon>
        <taxon>Volvocaceae</taxon>
        <taxon>Pleodorina</taxon>
    </lineage>
</organism>